<organism evidence="1 2">
    <name type="scientific">Flagellimonas nanhaiensis</name>
    <dbReference type="NCBI Taxonomy" id="2292706"/>
    <lineage>
        <taxon>Bacteria</taxon>
        <taxon>Pseudomonadati</taxon>
        <taxon>Bacteroidota</taxon>
        <taxon>Flavobacteriia</taxon>
        <taxon>Flavobacteriales</taxon>
        <taxon>Flavobacteriaceae</taxon>
        <taxon>Flagellimonas</taxon>
    </lineage>
</organism>
<comment type="caution">
    <text evidence="1">The sequence shown here is derived from an EMBL/GenBank/DDBJ whole genome shotgun (WGS) entry which is preliminary data.</text>
</comment>
<proteinExistence type="predicted"/>
<gene>
    <name evidence="1" type="ORF">DX873_17640</name>
</gene>
<name>A0A371JLC8_9FLAO</name>
<dbReference type="RefSeq" id="WP_116185820.1">
    <property type="nucleotide sequence ID" value="NZ_QTJX01000007.1"/>
</dbReference>
<dbReference type="OrthoDB" id="1493458at2"/>
<sequence>MITLSKIKSYVLSNGSRILKVLQYGPRTAVEVSPFGVDSNPLKDMTAVYSKTAEMGEPVILGYINKNQISKQGETRIYSLGSDGNLAFSVHLKTDGTIEIGGNSDFMVKFNPLDAGLKNQDTQINTELGKIATAITSLGGSYVPTPITTNIDQSKLSNVKTS</sequence>
<dbReference type="AlphaFoldDB" id="A0A371JLC8"/>
<evidence type="ECO:0000313" key="2">
    <source>
        <dbReference type="Proteomes" id="UP000261828"/>
    </source>
</evidence>
<accession>A0A371JLC8</accession>
<protein>
    <submittedName>
        <fullName evidence="1">Uncharacterized protein</fullName>
    </submittedName>
</protein>
<keyword evidence="2" id="KW-1185">Reference proteome</keyword>
<evidence type="ECO:0000313" key="1">
    <source>
        <dbReference type="EMBL" id="RDY57721.1"/>
    </source>
</evidence>
<dbReference type="Proteomes" id="UP000261828">
    <property type="component" value="Unassembled WGS sequence"/>
</dbReference>
<dbReference type="EMBL" id="QTJX01000007">
    <property type="protein sequence ID" value="RDY57721.1"/>
    <property type="molecule type" value="Genomic_DNA"/>
</dbReference>
<reference evidence="1 2" key="1">
    <citation type="submission" date="2018-08" db="EMBL/GenBank/DDBJ databases">
        <title>Muricauda nanhaiensis sp. nov., isolated from seawater of the South China Sea.</title>
        <authorList>
            <person name="Dang Y."/>
        </authorList>
    </citation>
    <scope>NUCLEOTIDE SEQUENCE [LARGE SCALE GENOMIC DNA]</scope>
    <source>
        <strain evidence="1 2">SM1704</strain>
    </source>
</reference>